<accession>A0A6P1ZIW9</accession>
<evidence type="ECO:0000256" key="1">
    <source>
        <dbReference type="ARBA" id="ARBA00022490"/>
    </source>
</evidence>
<dbReference type="Gene3D" id="3.90.1670.10">
    <property type="entry name" value="FdhE-like domain"/>
    <property type="match status" value="1"/>
</dbReference>
<dbReference type="InterPro" id="IPR024064">
    <property type="entry name" value="FdhE-like_sf"/>
</dbReference>
<keyword evidence="1" id="KW-0963">Cytoplasm</keyword>
<dbReference type="RefSeq" id="WP_144305380.1">
    <property type="nucleotide sequence ID" value="NZ_QMIF01000006.1"/>
</dbReference>
<dbReference type="InterPro" id="IPR006452">
    <property type="entry name" value="Formate_DH_accessory"/>
</dbReference>
<organism evidence="4 5">
    <name type="scientific">Oceanidesulfovibrio marinus</name>
    <dbReference type="NCBI Taxonomy" id="370038"/>
    <lineage>
        <taxon>Bacteria</taxon>
        <taxon>Pseudomonadati</taxon>
        <taxon>Thermodesulfobacteriota</taxon>
        <taxon>Desulfovibrionia</taxon>
        <taxon>Desulfovibrionales</taxon>
        <taxon>Desulfovibrionaceae</taxon>
        <taxon>Oceanidesulfovibrio</taxon>
    </lineage>
</organism>
<dbReference type="EMBL" id="QMIF01000006">
    <property type="protein sequence ID" value="TVM33714.1"/>
    <property type="molecule type" value="Genomic_DNA"/>
</dbReference>
<dbReference type="AlphaFoldDB" id="A0A6P1ZIW9"/>
<dbReference type="GO" id="GO:0005829">
    <property type="term" value="C:cytosol"/>
    <property type="evidence" value="ECO:0007669"/>
    <property type="project" value="TreeGrafter"/>
</dbReference>
<reference evidence="4 5" key="1">
    <citation type="submission" date="2018-06" db="EMBL/GenBank/DDBJ databases">
        <title>Complete genome of Desulfovibrio marinus P48SEP.</title>
        <authorList>
            <person name="Crispim J.S."/>
            <person name="Vidigal P.M.P."/>
            <person name="Silva L.C.F."/>
            <person name="Araujo L.C."/>
            <person name="Laguardia C.N."/>
            <person name="Dias R.S."/>
            <person name="Sousa M.P."/>
            <person name="Paula S.O."/>
            <person name="Silva C."/>
        </authorList>
    </citation>
    <scope>NUCLEOTIDE SEQUENCE [LARGE SCALE GENOMIC DNA]</scope>
    <source>
        <strain evidence="4 5">P48SEP</strain>
    </source>
</reference>
<name>A0A6P1ZIW9_9BACT</name>
<dbReference type="InterPro" id="IPR056797">
    <property type="entry name" value="FdhE_central"/>
</dbReference>
<evidence type="ECO:0000313" key="5">
    <source>
        <dbReference type="Proteomes" id="UP000434052"/>
    </source>
</evidence>
<dbReference type="Pfam" id="PF24860">
    <property type="entry name" value="FdhE_C"/>
    <property type="match status" value="1"/>
</dbReference>
<sequence>MDIEKERRLTLDKFKALHKKDYLPAAMLDLLEKVANLQLDARETVQVPKPHEAELAEPIRRSQGAPILPREMFRVDKENAGALFEELLELACAAEGPLGEAAAVIRQAVDDGALAPLDAIEAYLAQDIEFFAEWEPKLGDAPRTLSFLAQAATTPSAIALGEVLSEHLDSSRTWLHGHCPVCGSLPLVAELRDRAGHKHCTCSFCRTDYRVPRLGCLFCGETDHKQLTFLTTKEEPGFRLDLCHSCKTYLKTLDFRELDRRALPLVDDLDSMALDILAAKDQWRRATFSGWGF</sequence>
<dbReference type="InterPro" id="IPR056796">
    <property type="entry name" value="FdhE_C"/>
</dbReference>
<dbReference type="GO" id="GO:0051604">
    <property type="term" value="P:protein maturation"/>
    <property type="evidence" value="ECO:0007669"/>
    <property type="project" value="TreeGrafter"/>
</dbReference>
<protein>
    <submittedName>
        <fullName evidence="4">Formate dehydrogenase accessory protein FdhE</fullName>
    </submittedName>
</protein>
<dbReference type="PANTHER" id="PTHR37689:SF1">
    <property type="entry name" value="PROTEIN FDHE"/>
    <property type="match status" value="1"/>
</dbReference>
<evidence type="ECO:0000313" key="4">
    <source>
        <dbReference type="EMBL" id="TVM33714.1"/>
    </source>
</evidence>
<evidence type="ECO:0000259" key="2">
    <source>
        <dbReference type="Pfam" id="PF24859"/>
    </source>
</evidence>
<dbReference type="Pfam" id="PF24859">
    <property type="entry name" value="FdhE_central"/>
    <property type="match status" value="1"/>
</dbReference>
<dbReference type="PANTHER" id="PTHR37689">
    <property type="entry name" value="PROTEIN FDHE"/>
    <property type="match status" value="1"/>
</dbReference>
<dbReference type="OrthoDB" id="9811074at2"/>
<proteinExistence type="predicted"/>
<dbReference type="CDD" id="cd16341">
    <property type="entry name" value="FdhE"/>
    <property type="match status" value="1"/>
</dbReference>
<dbReference type="Proteomes" id="UP000434052">
    <property type="component" value="Unassembled WGS sequence"/>
</dbReference>
<dbReference type="GO" id="GO:0008199">
    <property type="term" value="F:ferric iron binding"/>
    <property type="evidence" value="ECO:0007669"/>
    <property type="project" value="TreeGrafter"/>
</dbReference>
<gene>
    <name evidence="4" type="ORF">DQK91_10850</name>
</gene>
<evidence type="ECO:0000259" key="3">
    <source>
        <dbReference type="Pfam" id="PF24860"/>
    </source>
</evidence>
<dbReference type="SUPFAM" id="SSF144020">
    <property type="entry name" value="FdhE-like"/>
    <property type="match status" value="1"/>
</dbReference>
<comment type="caution">
    <text evidence="4">The sequence shown here is derived from an EMBL/GenBank/DDBJ whole genome shotgun (WGS) entry which is preliminary data.</text>
</comment>
<feature type="domain" description="FdhE central" evidence="2">
    <location>
        <begin position="178"/>
        <end position="213"/>
    </location>
</feature>
<feature type="domain" description="FdhE C-terminal" evidence="3">
    <location>
        <begin position="216"/>
        <end position="288"/>
    </location>
</feature>